<keyword evidence="2" id="KW-1003">Cell membrane</keyword>
<feature type="transmembrane region" description="Helical" evidence="8">
    <location>
        <begin position="154"/>
        <end position="176"/>
    </location>
</feature>
<comment type="similarity">
    <text evidence="7">Belongs to the exbB/tolQ family.</text>
</comment>
<dbReference type="GO" id="GO:0015031">
    <property type="term" value="P:protein transport"/>
    <property type="evidence" value="ECO:0007669"/>
    <property type="project" value="UniProtKB-KW"/>
</dbReference>
<evidence type="ECO:0000256" key="1">
    <source>
        <dbReference type="ARBA" id="ARBA00004651"/>
    </source>
</evidence>
<keyword evidence="6 8" id="KW-0472">Membrane</keyword>
<keyword evidence="5 8" id="KW-1133">Transmembrane helix</keyword>
<dbReference type="NCBIfam" id="NF006583">
    <property type="entry name" value="PRK09109.1"/>
    <property type="match status" value="1"/>
</dbReference>
<protein>
    <submittedName>
        <fullName evidence="11">MotA/TolQ/ExbB proton channel</fullName>
    </submittedName>
</protein>
<dbReference type="Pfam" id="PF20560">
    <property type="entry name" value="MotA_N"/>
    <property type="match status" value="1"/>
</dbReference>
<evidence type="ECO:0000256" key="7">
    <source>
        <dbReference type="RuleBase" id="RU004057"/>
    </source>
</evidence>
<evidence type="ECO:0000259" key="9">
    <source>
        <dbReference type="Pfam" id="PF01618"/>
    </source>
</evidence>
<feature type="transmembrane region" description="Helical" evidence="8">
    <location>
        <begin position="12"/>
        <end position="28"/>
    </location>
</feature>
<keyword evidence="7" id="KW-0813">Transport</keyword>
<dbReference type="GO" id="GO:0005886">
    <property type="term" value="C:plasma membrane"/>
    <property type="evidence" value="ECO:0007669"/>
    <property type="project" value="UniProtKB-SubCell"/>
</dbReference>
<evidence type="ECO:0000259" key="10">
    <source>
        <dbReference type="Pfam" id="PF20560"/>
    </source>
</evidence>
<feature type="transmembrane region" description="Helical" evidence="8">
    <location>
        <begin position="188"/>
        <end position="207"/>
    </location>
</feature>
<dbReference type="AlphaFoldDB" id="H3S9P7"/>
<dbReference type="PANTHER" id="PTHR30433">
    <property type="entry name" value="CHEMOTAXIS PROTEIN MOTA"/>
    <property type="match status" value="1"/>
</dbReference>
<evidence type="ECO:0000256" key="4">
    <source>
        <dbReference type="ARBA" id="ARBA00022779"/>
    </source>
</evidence>
<evidence type="ECO:0000256" key="3">
    <source>
        <dbReference type="ARBA" id="ARBA00022692"/>
    </source>
</evidence>
<dbReference type="GO" id="GO:0071978">
    <property type="term" value="P:bacterial-type flagellum-dependent swarming motility"/>
    <property type="evidence" value="ECO:0007669"/>
    <property type="project" value="InterPro"/>
</dbReference>
<evidence type="ECO:0000256" key="8">
    <source>
        <dbReference type="SAM" id="Phobius"/>
    </source>
</evidence>
<dbReference type="Proteomes" id="UP000003900">
    <property type="component" value="Unassembled WGS sequence"/>
</dbReference>
<dbReference type="EMBL" id="AHKH01000002">
    <property type="protein sequence ID" value="EHQ64165.1"/>
    <property type="molecule type" value="Genomic_DNA"/>
</dbReference>
<evidence type="ECO:0000313" key="12">
    <source>
        <dbReference type="Proteomes" id="UP000003900"/>
    </source>
</evidence>
<keyword evidence="7" id="KW-0653">Protein transport</keyword>
<accession>H3S9P7</accession>
<feature type="domain" description="MotA/TolQ/ExbB proton channel" evidence="9">
    <location>
        <begin position="108"/>
        <end position="226"/>
    </location>
</feature>
<sequence length="276" mass="29862">MGEDYKMDKTTVIGIIAGLAALIGGFLWEGGNIGGLWEKTAALIVIGGTIAAVVVSFPGKRLRSIPQALKMAFAHRAPQPEKLIDDIVALSTVARREGMLSLEDTVQRHENEYLRSGMMMVIDGTEPELVKQMLELEMDAIAEKHEGYAKIFEAAGGFAPTMGILGTVMGLIHVLGSLNDPSMLGPSIAVAFTATLYGVATANVIYLPIASKIKERSADDIRIMEMMEYGILAVQAGENPQIVRKKLSSFLLAEDAFESLKADPLMKRGMIHETQK</sequence>
<evidence type="ECO:0000256" key="6">
    <source>
        <dbReference type="ARBA" id="ARBA00023136"/>
    </source>
</evidence>
<feature type="domain" description="Motility protein A N-terminal" evidence="10">
    <location>
        <begin position="12"/>
        <end position="95"/>
    </location>
</feature>
<gene>
    <name evidence="11" type="ORF">PDENDC454_01140</name>
</gene>
<dbReference type="GO" id="GO:0006935">
    <property type="term" value="P:chemotaxis"/>
    <property type="evidence" value="ECO:0007669"/>
    <property type="project" value="InterPro"/>
</dbReference>
<keyword evidence="4" id="KW-0283">Flagellar rotation</keyword>
<comment type="subcellular location">
    <subcellularLocation>
        <location evidence="1">Cell membrane</location>
        <topology evidence="1">Multi-pass membrane protein</topology>
    </subcellularLocation>
    <subcellularLocation>
        <location evidence="7">Membrane</location>
        <topology evidence="7">Multi-pass membrane protein</topology>
    </subcellularLocation>
</comment>
<dbReference type="InterPro" id="IPR046786">
    <property type="entry name" value="MotA_N"/>
</dbReference>
<name>H3S9P7_9BACL</name>
<keyword evidence="12" id="KW-1185">Reference proteome</keyword>
<dbReference type="PANTHER" id="PTHR30433:SF3">
    <property type="entry name" value="MOTILITY PROTEIN A"/>
    <property type="match status" value="1"/>
</dbReference>
<organism evidence="11 12">
    <name type="scientific">Paenibacillus dendritiformis C454</name>
    <dbReference type="NCBI Taxonomy" id="1131935"/>
    <lineage>
        <taxon>Bacteria</taxon>
        <taxon>Bacillati</taxon>
        <taxon>Bacillota</taxon>
        <taxon>Bacilli</taxon>
        <taxon>Bacillales</taxon>
        <taxon>Paenibacillaceae</taxon>
        <taxon>Paenibacillus</taxon>
    </lineage>
</organism>
<comment type="caution">
    <text evidence="11">The sequence shown here is derived from an EMBL/GenBank/DDBJ whole genome shotgun (WGS) entry which is preliminary data.</text>
</comment>
<dbReference type="PATRIC" id="fig|1131935.3.peg.215"/>
<dbReference type="InterPro" id="IPR002898">
    <property type="entry name" value="MotA_ExbB_proton_chnl"/>
</dbReference>
<evidence type="ECO:0000256" key="5">
    <source>
        <dbReference type="ARBA" id="ARBA00022989"/>
    </source>
</evidence>
<dbReference type="InterPro" id="IPR047055">
    <property type="entry name" value="MotA-like"/>
</dbReference>
<evidence type="ECO:0000313" key="11">
    <source>
        <dbReference type="EMBL" id="EHQ64165.1"/>
    </source>
</evidence>
<proteinExistence type="inferred from homology"/>
<dbReference type="STRING" id="1131935.PDENDC454_01140"/>
<feature type="transmembrane region" description="Helical" evidence="8">
    <location>
        <begin position="40"/>
        <end position="57"/>
    </location>
</feature>
<dbReference type="Pfam" id="PF01618">
    <property type="entry name" value="MotA_ExbB"/>
    <property type="match status" value="1"/>
</dbReference>
<keyword evidence="3 8" id="KW-0812">Transmembrane</keyword>
<reference evidence="11 12" key="1">
    <citation type="journal article" date="2012" name="J. Bacteriol.">
        <title>Genome Sequence of the Pattern-Forming Social Bacterium Paenibacillus dendritiformis C454 Chiral Morphotype.</title>
        <authorList>
            <person name="Sirota-Madi A."/>
            <person name="Olender T."/>
            <person name="Helman Y."/>
            <person name="Brainis I."/>
            <person name="Finkelshtein A."/>
            <person name="Roth D."/>
            <person name="Hagai E."/>
            <person name="Leshkowitz D."/>
            <person name="Brodsky L."/>
            <person name="Galatenko V."/>
            <person name="Nikolaev V."/>
            <person name="Gutnick D.L."/>
            <person name="Lancet D."/>
            <person name="Ben-Jacob E."/>
        </authorList>
    </citation>
    <scope>NUCLEOTIDE SEQUENCE [LARGE SCALE GENOMIC DNA]</scope>
    <source>
        <strain evidence="11 12">C454</strain>
    </source>
</reference>
<evidence type="ECO:0000256" key="2">
    <source>
        <dbReference type="ARBA" id="ARBA00022475"/>
    </source>
</evidence>